<sequence length="240" mass="25947">MWAAQPLPRRQRDPSTYRSMDELRQELEGEGSKGWVTGAIDWLSAAANAAASAASLQAAYQALLRIGPQPSSSFSSSSMEQDDGSDLDSEAVQQLSAVLLSSRALTVRLVRKCPRLLEMERGDLILRLVGMKDLFPLSDVARMVELAPGPFLEGAWHPKAEQLAAAAALLRAELAGAEVDFMFQEDPAILFEPLDSLETGLRRMRELWPGLTPAALADSEPLHLSLAVKALGLNGPPKGF</sequence>
<dbReference type="Proteomes" id="UP000239649">
    <property type="component" value="Unassembled WGS sequence"/>
</dbReference>
<reference evidence="1 2" key="1">
    <citation type="journal article" date="2018" name="Plant J.">
        <title>Genome sequences of Chlorella sorokiniana UTEX 1602 and Micractinium conductrix SAG 241.80: implications to maltose excretion by a green alga.</title>
        <authorList>
            <person name="Arriola M.B."/>
            <person name="Velmurugan N."/>
            <person name="Zhang Y."/>
            <person name="Plunkett M.H."/>
            <person name="Hondzo H."/>
            <person name="Barney B.M."/>
        </authorList>
    </citation>
    <scope>NUCLEOTIDE SEQUENCE [LARGE SCALE GENOMIC DNA]</scope>
    <source>
        <strain evidence="1 2">SAG 241.80</strain>
    </source>
</reference>
<accession>A0A2P6UZJ1</accession>
<dbReference type="OrthoDB" id="513017at2759"/>
<organism evidence="1 2">
    <name type="scientific">Micractinium conductrix</name>
    <dbReference type="NCBI Taxonomy" id="554055"/>
    <lineage>
        <taxon>Eukaryota</taxon>
        <taxon>Viridiplantae</taxon>
        <taxon>Chlorophyta</taxon>
        <taxon>core chlorophytes</taxon>
        <taxon>Trebouxiophyceae</taxon>
        <taxon>Chlorellales</taxon>
        <taxon>Chlorellaceae</taxon>
        <taxon>Chlorella clade</taxon>
        <taxon>Micractinium</taxon>
    </lineage>
</organism>
<evidence type="ECO:0000313" key="2">
    <source>
        <dbReference type="Proteomes" id="UP000239649"/>
    </source>
</evidence>
<proteinExistence type="predicted"/>
<protein>
    <submittedName>
        <fullName evidence="1">Uncharacterized protein</fullName>
    </submittedName>
</protein>
<dbReference type="AlphaFoldDB" id="A0A2P6UZJ1"/>
<name>A0A2P6UZJ1_9CHLO</name>
<evidence type="ECO:0000313" key="1">
    <source>
        <dbReference type="EMBL" id="PSC67249.1"/>
    </source>
</evidence>
<gene>
    <name evidence="1" type="ORF">C2E20_9056</name>
</gene>
<dbReference type="EMBL" id="LHPF02000070">
    <property type="protein sequence ID" value="PSC67249.1"/>
    <property type="molecule type" value="Genomic_DNA"/>
</dbReference>
<keyword evidence="2" id="KW-1185">Reference proteome</keyword>
<comment type="caution">
    <text evidence="1">The sequence shown here is derived from an EMBL/GenBank/DDBJ whole genome shotgun (WGS) entry which is preliminary data.</text>
</comment>